<keyword evidence="1" id="KW-0732">Signal</keyword>
<protein>
    <submittedName>
        <fullName evidence="2">Uncharacterized protein</fullName>
    </submittedName>
</protein>
<evidence type="ECO:0000313" key="2">
    <source>
        <dbReference type="EMBL" id="OKB67769.1"/>
    </source>
</evidence>
<feature type="chain" id="PRO_5013179899" evidence="1">
    <location>
        <begin position="23"/>
        <end position="226"/>
    </location>
</feature>
<sequence length="226" mass="24970">MNRFFCALGLLCFSFLSYGQNAVLYPTAIPDSEQEQRALKQQLLSTPAAQRTQQQWRQLAIVSISLIDNADAPEVKEATAVLHQALTMYPQDAELMAVQGSLFCIQAGSRNIDGMQAMTLANKGFRQLDRAVIMAPDWLGPRLQRAITASRAPVFLGKRPLAREDFTYLIAAVPATPETQVLRAMLLYQFGELSQQDKALASSLWQQAAALEGGVWSERARGRLSP</sequence>
<name>A0A1Q4P3R0_SERMA</name>
<dbReference type="EMBL" id="MJAO01000004">
    <property type="protein sequence ID" value="OKB67769.1"/>
    <property type="molecule type" value="Genomic_DNA"/>
</dbReference>
<dbReference type="AlphaFoldDB" id="A0A1Q4P3R0"/>
<feature type="signal peptide" evidence="1">
    <location>
        <begin position="1"/>
        <end position="22"/>
    </location>
</feature>
<evidence type="ECO:0000313" key="3">
    <source>
        <dbReference type="Proteomes" id="UP000185770"/>
    </source>
</evidence>
<comment type="caution">
    <text evidence="2">The sequence shown here is derived from an EMBL/GenBank/DDBJ whole genome shotgun (WGS) entry which is preliminary data.</text>
</comment>
<evidence type="ECO:0000256" key="1">
    <source>
        <dbReference type="SAM" id="SignalP"/>
    </source>
</evidence>
<reference evidence="2 3" key="1">
    <citation type="submission" date="2016-09" db="EMBL/GenBank/DDBJ databases">
        <title>Serratia marcescens MSU-97 and epiphytic antimycotic-producing bacteria.</title>
        <authorList>
            <person name="Matilla M.A."/>
        </authorList>
    </citation>
    <scope>NUCLEOTIDE SEQUENCE [LARGE SCALE GENOMIC DNA]</scope>
    <source>
        <strain evidence="2 3">MSU-97</strain>
    </source>
</reference>
<proteinExistence type="predicted"/>
<gene>
    <name evidence="2" type="ORF">BHU62_04825</name>
</gene>
<organism evidence="2 3">
    <name type="scientific">Serratia marcescens</name>
    <dbReference type="NCBI Taxonomy" id="615"/>
    <lineage>
        <taxon>Bacteria</taxon>
        <taxon>Pseudomonadati</taxon>
        <taxon>Pseudomonadota</taxon>
        <taxon>Gammaproteobacteria</taxon>
        <taxon>Enterobacterales</taxon>
        <taxon>Yersiniaceae</taxon>
        <taxon>Serratia</taxon>
    </lineage>
</organism>
<dbReference type="Proteomes" id="UP000185770">
    <property type="component" value="Unassembled WGS sequence"/>
</dbReference>
<accession>A0A1Q4P3R0</accession>